<dbReference type="Proteomes" id="UP000228934">
    <property type="component" value="Unassembled WGS sequence"/>
</dbReference>
<dbReference type="AlphaFoldDB" id="A0A2G9S8N4"/>
<keyword evidence="2" id="KW-1185">Reference proteome</keyword>
<organism evidence="1 2">
    <name type="scientific">Aquarana catesbeiana</name>
    <name type="common">American bullfrog</name>
    <name type="synonym">Rana catesbeiana</name>
    <dbReference type="NCBI Taxonomy" id="8400"/>
    <lineage>
        <taxon>Eukaryota</taxon>
        <taxon>Metazoa</taxon>
        <taxon>Chordata</taxon>
        <taxon>Craniata</taxon>
        <taxon>Vertebrata</taxon>
        <taxon>Euteleostomi</taxon>
        <taxon>Amphibia</taxon>
        <taxon>Batrachia</taxon>
        <taxon>Anura</taxon>
        <taxon>Neobatrachia</taxon>
        <taxon>Ranoidea</taxon>
        <taxon>Ranidae</taxon>
        <taxon>Aquarana</taxon>
    </lineage>
</organism>
<sequence length="44" mass="5143">MTFLLTRCKISFYILPQKIGILLCLCAIKFNKVYFLQNRCANTV</sequence>
<name>A0A2G9S8N4_AQUCT</name>
<evidence type="ECO:0000313" key="2">
    <source>
        <dbReference type="Proteomes" id="UP000228934"/>
    </source>
</evidence>
<proteinExistence type="predicted"/>
<accession>A0A2G9S8N4</accession>
<dbReference type="EMBL" id="KV926460">
    <property type="protein sequence ID" value="PIO36425.1"/>
    <property type="molecule type" value="Genomic_DNA"/>
</dbReference>
<evidence type="ECO:0000313" key="1">
    <source>
        <dbReference type="EMBL" id="PIO36425.1"/>
    </source>
</evidence>
<reference evidence="2" key="1">
    <citation type="journal article" date="2017" name="Nat. Commun.">
        <title>The North American bullfrog draft genome provides insight into hormonal regulation of long noncoding RNA.</title>
        <authorList>
            <person name="Hammond S.A."/>
            <person name="Warren R.L."/>
            <person name="Vandervalk B.P."/>
            <person name="Kucuk E."/>
            <person name="Khan H."/>
            <person name="Gibb E.A."/>
            <person name="Pandoh P."/>
            <person name="Kirk H."/>
            <person name="Zhao Y."/>
            <person name="Jones M."/>
            <person name="Mungall A.J."/>
            <person name="Coope R."/>
            <person name="Pleasance S."/>
            <person name="Moore R.A."/>
            <person name="Holt R.A."/>
            <person name="Round J.M."/>
            <person name="Ohora S."/>
            <person name="Walle B.V."/>
            <person name="Veldhoen N."/>
            <person name="Helbing C.C."/>
            <person name="Birol I."/>
        </authorList>
    </citation>
    <scope>NUCLEOTIDE SEQUENCE [LARGE SCALE GENOMIC DNA]</scope>
</reference>
<gene>
    <name evidence="1" type="ORF">AB205_0002200</name>
</gene>
<protein>
    <submittedName>
        <fullName evidence="1">Uncharacterized protein</fullName>
    </submittedName>
</protein>